<dbReference type="PANTHER" id="PTHR12111:SF1">
    <property type="entry name" value="SPLICING FACTOR YJU2"/>
    <property type="match status" value="1"/>
</dbReference>
<feature type="coiled-coil region" evidence="1">
    <location>
        <begin position="47"/>
        <end position="111"/>
    </location>
</feature>
<dbReference type="PANTHER" id="PTHR12111">
    <property type="entry name" value="SPLICING FACTOR YJU2"/>
    <property type="match status" value="1"/>
</dbReference>
<keyword evidence="3" id="KW-1185">Reference proteome</keyword>
<evidence type="ECO:0000256" key="1">
    <source>
        <dbReference type="SAM" id="Coils"/>
    </source>
</evidence>
<name>A0A232M018_9EURO</name>
<accession>A0A232M018</accession>
<dbReference type="AlphaFoldDB" id="A0A232M018"/>
<organism evidence="2 3">
    <name type="scientific">Elaphomyces granulatus</name>
    <dbReference type="NCBI Taxonomy" id="519963"/>
    <lineage>
        <taxon>Eukaryota</taxon>
        <taxon>Fungi</taxon>
        <taxon>Dikarya</taxon>
        <taxon>Ascomycota</taxon>
        <taxon>Pezizomycotina</taxon>
        <taxon>Eurotiomycetes</taxon>
        <taxon>Eurotiomycetidae</taxon>
        <taxon>Eurotiales</taxon>
        <taxon>Elaphomycetaceae</taxon>
        <taxon>Elaphomyces</taxon>
    </lineage>
</organism>
<dbReference type="EMBL" id="NPHW01003394">
    <property type="protein sequence ID" value="OXV09674.1"/>
    <property type="molecule type" value="Genomic_DNA"/>
</dbReference>
<sequence length="173" mass="20355">MFAKKRPTKNTSVSRCTRCSAEICLKTDPKYSDYECEKGATRYYKRVKLAEETEERLNRLVEREETEQVKMTDLEARTLETKRELVIEDGLDEIRTRNARIERNGNAMKEKLKVLTQWDATQLAPEDEEIAKRAFRIYNTSTETNSRPLPMLSFERTNKRKKDAPFALGIKRR</sequence>
<evidence type="ECO:0000313" key="2">
    <source>
        <dbReference type="EMBL" id="OXV09674.1"/>
    </source>
</evidence>
<dbReference type="Pfam" id="PF04502">
    <property type="entry name" value="Saf4_Yju2"/>
    <property type="match status" value="1"/>
</dbReference>
<comment type="caution">
    <text evidence="2">The sequence shown here is derived from an EMBL/GenBank/DDBJ whole genome shotgun (WGS) entry which is preliminary data.</text>
</comment>
<keyword evidence="1" id="KW-0175">Coiled coil</keyword>
<dbReference type="GO" id="GO:0000398">
    <property type="term" value="P:mRNA splicing, via spliceosome"/>
    <property type="evidence" value="ECO:0007669"/>
    <property type="project" value="InterPro"/>
</dbReference>
<dbReference type="GO" id="GO:0071006">
    <property type="term" value="C:U2-type catalytic step 1 spliceosome"/>
    <property type="evidence" value="ECO:0007669"/>
    <property type="project" value="TreeGrafter"/>
</dbReference>
<dbReference type="InterPro" id="IPR007590">
    <property type="entry name" value="Saf4/Yju2"/>
</dbReference>
<reference evidence="2 3" key="1">
    <citation type="journal article" date="2015" name="Environ. Microbiol.">
        <title>Metagenome sequence of Elaphomyces granulatus from sporocarp tissue reveals Ascomycota ectomycorrhizal fingerprints of genome expansion and a Proteobacteria-rich microbiome.</title>
        <authorList>
            <person name="Quandt C.A."/>
            <person name="Kohler A."/>
            <person name="Hesse C.N."/>
            <person name="Sharpton T.J."/>
            <person name="Martin F."/>
            <person name="Spatafora J.W."/>
        </authorList>
    </citation>
    <scope>NUCLEOTIDE SEQUENCE [LARGE SCALE GENOMIC DNA]</scope>
    <source>
        <strain evidence="2 3">OSC145934</strain>
    </source>
</reference>
<dbReference type="OrthoDB" id="674963at2759"/>
<protein>
    <submittedName>
        <fullName evidence="2">Uncharacterized protein</fullName>
    </submittedName>
</protein>
<gene>
    <name evidence="2" type="ORF">Egran_02563</name>
</gene>
<evidence type="ECO:0000313" key="3">
    <source>
        <dbReference type="Proteomes" id="UP000243515"/>
    </source>
</evidence>
<proteinExistence type="predicted"/>
<dbReference type="Proteomes" id="UP000243515">
    <property type="component" value="Unassembled WGS sequence"/>
</dbReference>